<dbReference type="CDD" id="cd00177">
    <property type="entry name" value="START"/>
    <property type="match status" value="1"/>
</dbReference>
<dbReference type="PANTHER" id="PTHR19308">
    <property type="entry name" value="PHOSPHATIDYLCHOLINE TRANSFER PROTEIN"/>
    <property type="match status" value="1"/>
</dbReference>
<organism evidence="2 3">
    <name type="scientific">Symbiodinium pilosum</name>
    <name type="common">Dinoflagellate</name>
    <dbReference type="NCBI Taxonomy" id="2952"/>
    <lineage>
        <taxon>Eukaryota</taxon>
        <taxon>Sar</taxon>
        <taxon>Alveolata</taxon>
        <taxon>Dinophyceae</taxon>
        <taxon>Suessiales</taxon>
        <taxon>Symbiodiniaceae</taxon>
        <taxon>Symbiodinium</taxon>
    </lineage>
</organism>
<dbReference type="EMBL" id="CAJNIZ010008891">
    <property type="protein sequence ID" value="CAE7273393.1"/>
    <property type="molecule type" value="Genomic_DNA"/>
</dbReference>
<dbReference type="GO" id="GO:0008289">
    <property type="term" value="F:lipid binding"/>
    <property type="evidence" value="ECO:0007669"/>
    <property type="project" value="InterPro"/>
</dbReference>
<evidence type="ECO:0000259" key="1">
    <source>
        <dbReference type="PROSITE" id="PS50848"/>
    </source>
</evidence>
<dbReference type="InterPro" id="IPR023393">
    <property type="entry name" value="START-like_dom_sf"/>
</dbReference>
<dbReference type="SUPFAM" id="SSF55961">
    <property type="entry name" value="Bet v1-like"/>
    <property type="match status" value="1"/>
</dbReference>
<protein>
    <recommendedName>
        <fullName evidence="1">START domain-containing protein</fullName>
    </recommendedName>
</protein>
<dbReference type="InterPro" id="IPR051213">
    <property type="entry name" value="START_lipid_transfer"/>
</dbReference>
<name>A0A812MU57_SYMPI</name>
<reference evidence="2" key="1">
    <citation type="submission" date="2021-02" db="EMBL/GenBank/DDBJ databases">
        <authorList>
            <person name="Dougan E. K."/>
            <person name="Rhodes N."/>
            <person name="Thang M."/>
            <person name="Chan C."/>
        </authorList>
    </citation>
    <scope>NUCLEOTIDE SEQUENCE</scope>
</reference>
<dbReference type="PROSITE" id="PS50848">
    <property type="entry name" value="START"/>
    <property type="match status" value="1"/>
</dbReference>
<proteinExistence type="predicted"/>
<evidence type="ECO:0000313" key="2">
    <source>
        <dbReference type="EMBL" id="CAE7273393.1"/>
    </source>
</evidence>
<dbReference type="InterPro" id="IPR002913">
    <property type="entry name" value="START_lipid-bd_dom"/>
</dbReference>
<dbReference type="PANTHER" id="PTHR19308:SF14">
    <property type="entry name" value="START DOMAIN-CONTAINING PROTEIN"/>
    <property type="match status" value="1"/>
</dbReference>
<dbReference type="Pfam" id="PF01852">
    <property type="entry name" value="START"/>
    <property type="match status" value="1"/>
</dbReference>
<accession>A0A812MU57</accession>
<dbReference type="OrthoDB" id="440981at2759"/>
<comment type="caution">
    <text evidence="2">The sequence shown here is derived from an EMBL/GenBank/DDBJ whole genome shotgun (WGS) entry which is preliminary data.</text>
</comment>
<feature type="domain" description="START" evidence="1">
    <location>
        <begin position="292"/>
        <end position="439"/>
    </location>
</feature>
<dbReference type="AlphaFoldDB" id="A0A812MU57"/>
<gene>
    <name evidence="2" type="ORF">SPIL2461_LOCUS6058</name>
</gene>
<dbReference type="Gene3D" id="3.30.530.20">
    <property type="match status" value="1"/>
</dbReference>
<dbReference type="GO" id="GO:0005737">
    <property type="term" value="C:cytoplasm"/>
    <property type="evidence" value="ECO:0007669"/>
    <property type="project" value="UniProtKB-ARBA"/>
</dbReference>
<keyword evidence="3" id="KW-1185">Reference proteome</keyword>
<sequence length="439" mass="48893">MDRLGIVSTEMSVPNLQAYKVFGDDMTLTSIQHRAWELDDLDGRDSVQHPEWQALYMQFKSSHVLGTVPYRWESRTREYSHAQLLAVQIDAVDIIVLDGPLLHDGGIGAEEKAAAVKAHLQLTSSLGLEDQTSGLLMHELGRRGKAALVRETEDEWELLLPHSLLPQLTFSERVIARWRKHEEHCATSHWCDVSLTEQAGVEAWEPWDDCAPPPCPCIPDLDLDMLLEISGACQKVQPGTKQTVGDMVIQRIVHKDHCAVWSAQAGDDPVMFVASQVVLATPEPAEAVLWALYSAEERMKWDGGSFTKYEVLGEPQVQETSNALCDFLYCRIHLVPGVKDRDMVQERFLQRLPDGGYAITIRACSDDKCRALGRDPVPNVVRARTLISGYIIRPNPSGPGVVVTGVSQTDLGGNVPQWVQGLVKKAGKRKPVEWAQRLE</sequence>
<evidence type="ECO:0000313" key="3">
    <source>
        <dbReference type="Proteomes" id="UP000649617"/>
    </source>
</evidence>
<feature type="non-terminal residue" evidence="2">
    <location>
        <position position="439"/>
    </location>
</feature>
<dbReference type="Proteomes" id="UP000649617">
    <property type="component" value="Unassembled WGS sequence"/>
</dbReference>